<dbReference type="InterPro" id="IPR036890">
    <property type="entry name" value="HATPase_C_sf"/>
</dbReference>
<evidence type="ECO:0000259" key="11">
    <source>
        <dbReference type="PROSITE" id="PS50113"/>
    </source>
</evidence>
<dbReference type="Gene3D" id="3.30.565.10">
    <property type="entry name" value="Histidine kinase-like ATPase, C-terminal domain"/>
    <property type="match status" value="1"/>
</dbReference>
<dbReference type="InterPro" id="IPR000014">
    <property type="entry name" value="PAS"/>
</dbReference>
<dbReference type="CDD" id="cd00130">
    <property type="entry name" value="PAS"/>
    <property type="match status" value="3"/>
</dbReference>
<dbReference type="Gene3D" id="3.30.450.40">
    <property type="match status" value="1"/>
</dbReference>
<dbReference type="EC" id="2.7.13.3" evidence="2"/>
<dbReference type="InterPro" id="IPR001610">
    <property type="entry name" value="PAC"/>
</dbReference>
<dbReference type="SMART" id="SM00388">
    <property type="entry name" value="HisKA"/>
    <property type="match status" value="1"/>
</dbReference>
<dbReference type="FunFam" id="1.10.287.130:FF:000001">
    <property type="entry name" value="Two-component sensor histidine kinase"/>
    <property type="match status" value="1"/>
</dbReference>
<dbReference type="Pfam" id="PF00989">
    <property type="entry name" value="PAS"/>
    <property type="match status" value="1"/>
</dbReference>
<dbReference type="PANTHER" id="PTHR43304:SF1">
    <property type="entry name" value="PAC DOMAIN-CONTAINING PROTEIN"/>
    <property type="match status" value="1"/>
</dbReference>
<organism evidence="12 13">
    <name type="scientific">Sphingobacterium olei</name>
    <dbReference type="NCBI Taxonomy" id="2571155"/>
    <lineage>
        <taxon>Bacteria</taxon>
        <taxon>Pseudomonadati</taxon>
        <taxon>Bacteroidota</taxon>
        <taxon>Sphingobacteriia</taxon>
        <taxon>Sphingobacteriales</taxon>
        <taxon>Sphingobacteriaceae</taxon>
        <taxon>Sphingobacterium</taxon>
    </lineage>
</organism>
<dbReference type="InterPro" id="IPR003594">
    <property type="entry name" value="HATPase_dom"/>
</dbReference>
<dbReference type="EMBL" id="SUME01000005">
    <property type="protein sequence ID" value="TJZ59978.1"/>
    <property type="molecule type" value="Genomic_DNA"/>
</dbReference>
<proteinExistence type="predicted"/>
<feature type="domain" description="PAS" evidence="10">
    <location>
        <begin position="748"/>
        <end position="817"/>
    </location>
</feature>
<dbReference type="InterPro" id="IPR036097">
    <property type="entry name" value="HisK_dim/P_sf"/>
</dbReference>
<feature type="coiled-coil region" evidence="8">
    <location>
        <begin position="300"/>
        <end position="334"/>
    </location>
</feature>
<evidence type="ECO:0000256" key="7">
    <source>
        <dbReference type="ARBA" id="ARBA00023136"/>
    </source>
</evidence>
<comment type="caution">
    <text evidence="12">The sequence shown here is derived from an EMBL/GenBank/DDBJ whole genome shotgun (WGS) entry which is preliminary data.</text>
</comment>
<keyword evidence="8" id="KW-0175">Coiled coil</keyword>
<dbReference type="Pfam" id="PF08448">
    <property type="entry name" value="PAS_4"/>
    <property type="match status" value="3"/>
</dbReference>
<dbReference type="SMART" id="SM00086">
    <property type="entry name" value="PAC"/>
    <property type="match status" value="4"/>
</dbReference>
<dbReference type="Pfam" id="PF13185">
    <property type="entry name" value="GAF_2"/>
    <property type="match status" value="1"/>
</dbReference>
<dbReference type="InterPro" id="IPR003018">
    <property type="entry name" value="GAF"/>
</dbReference>
<protein>
    <recommendedName>
        <fullName evidence="2">histidine kinase</fullName>
        <ecNumber evidence="2">2.7.13.3</ecNumber>
    </recommendedName>
</protein>
<keyword evidence="4" id="KW-0808">Transferase</keyword>
<dbReference type="PRINTS" id="PR00344">
    <property type="entry name" value="BCTRLSENSOR"/>
</dbReference>
<dbReference type="FunFam" id="3.30.565.10:FF:000006">
    <property type="entry name" value="Sensor histidine kinase WalK"/>
    <property type="match status" value="1"/>
</dbReference>
<dbReference type="Pfam" id="PF02518">
    <property type="entry name" value="HATPase_c"/>
    <property type="match status" value="1"/>
</dbReference>
<feature type="domain" description="PAC" evidence="11">
    <location>
        <begin position="819"/>
        <end position="873"/>
    </location>
</feature>
<keyword evidence="6" id="KW-0902">Two-component regulatory system</keyword>
<dbReference type="InterPro" id="IPR005467">
    <property type="entry name" value="His_kinase_dom"/>
</dbReference>
<dbReference type="InterPro" id="IPR035965">
    <property type="entry name" value="PAS-like_dom_sf"/>
</dbReference>
<evidence type="ECO:0000313" key="13">
    <source>
        <dbReference type="Proteomes" id="UP000306808"/>
    </source>
</evidence>
<dbReference type="AlphaFoldDB" id="A0A4V5MM81"/>
<dbReference type="InterPro" id="IPR013767">
    <property type="entry name" value="PAS_fold"/>
</dbReference>
<dbReference type="Gene3D" id="2.10.70.100">
    <property type="match status" value="1"/>
</dbReference>
<dbReference type="Gene3D" id="3.30.450.20">
    <property type="entry name" value="PAS domain"/>
    <property type="match status" value="6"/>
</dbReference>
<evidence type="ECO:0000259" key="9">
    <source>
        <dbReference type="PROSITE" id="PS50109"/>
    </source>
</evidence>
<dbReference type="InterPro" id="IPR000700">
    <property type="entry name" value="PAS-assoc_C"/>
</dbReference>
<dbReference type="PROSITE" id="PS50112">
    <property type="entry name" value="PAS"/>
    <property type="match status" value="1"/>
</dbReference>
<dbReference type="Pfam" id="PF08447">
    <property type="entry name" value="PAS_3"/>
    <property type="match status" value="1"/>
</dbReference>
<dbReference type="GO" id="GO:0000155">
    <property type="term" value="F:phosphorelay sensor kinase activity"/>
    <property type="evidence" value="ECO:0007669"/>
    <property type="project" value="InterPro"/>
</dbReference>
<evidence type="ECO:0000256" key="6">
    <source>
        <dbReference type="ARBA" id="ARBA00023012"/>
    </source>
</evidence>
<evidence type="ECO:0000256" key="2">
    <source>
        <dbReference type="ARBA" id="ARBA00012438"/>
    </source>
</evidence>
<feature type="domain" description="Histidine kinase" evidence="9">
    <location>
        <begin position="1060"/>
        <end position="1273"/>
    </location>
</feature>
<feature type="domain" description="PAC" evidence="11">
    <location>
        <begin position="691"/>
        <end position="744"/>
    </location>
</feature>
<comment type="catalytic activity">
    <reaction evidence="1">
        <text>ATP + protein L-histidine = ADP + protein N-phospho-L-histidine.</text>
        <dbReference type="EC" id="2.7.13.3"/>
    </reaction>
</comment>
<dbReference type="InterPro" id="IPR029016">
    <property type="entry name" value="GAF-like_dom_sf"/>
</dbReference>
<keyword evidence="13" id="KW-1185">Reference proteome</keyword>
<dbReference type="Pfam" id="PF00512">
    <property type="entry name" value="HisKA"/>
    <property type="match status" value="1"/>
</dbReference>
<feature type="domain" description="PAC" evidence="11">
    <location>
        <begin position="254"/>
        <end position="309"/>
    </location>
</feature>
<dbReference type="RefSeq" id="WP_136901920.1">
    <property type="nucleotide sequence ID" value="NZ_SUME01000005.1"/>
</dbReference>
<accession>A0A4V5MM81</accession>
<dbReference type="Proteomes" id="UP000306808">
    <property type="component" value="Unassembled WGS sequence"/>
</dbReference>
<evidence type="ECO:0000256" key="3">
    <source>
        <dbReference type="ARBA" id="ARBA00022553"/>
    </source>
</evidence>
<name>A0A4V5MM81_9SPHI</name>
<keyword evidence="5" id="KW-0418">Kinase</keyword>
<gene>
    <name evidence="12" type="ORF">FAZ15_13910</name>
</gene>
<dbReference type="SUPFAM" id="SSF47384">
    <property type="entry name" value="Homodimeric domain of signal transducing histidine kinase"/>
    <property type="match status" value="1"/>
</dbReference>
<reference evidence="12 13" key="1">
    <citation type="submission" date="2019-04" db="EMBL/GenBank/DDBJ databases">
        <title>Sphingobacterium olei sp. nov., isolated from oil-contaminated soil.</title>
        <authorList>
            <person name="Liu B."/>
        </authorList>
    </citation>
    <scope>NUCLEOTIDE SEQUENCE [LARGE SCALE GENOMIC DNA]</scope>
    <source>
        <strain evidence="12 13">HAL-9</strain>
    </source>
</reference>
<evidence type="ECO:0000256" key="5">
    <source>
        <dbReference type="ARBA" id="ARBA00022777"/>
    </source>
</evidence>
<dbReference type="GO" id="GO:0006355">
    <property type="term" value="P:regulation of DNA-templated transcription"/>
    <property type="evidence" value="ECO:0007669"/>
    <property type="project" value="InterPro"/>
</dbReference>
<dbReference type="SMART" id="SM00387">
    <property type="entry name" value="HATPase_c"/>
    <property type="match status" value="1"/>
</dbReference>
<keyword evidence="7" id="KW-0472">Membrane</keyword>
<dbReference type="InterPro" id="IPR003661">
    <property type="entry name" value="HisK_dim/P_dom"/>
</dbReference>
<sequence>MISSQQKTGASDQPNGFLLFLRGSGECAHHLTSLDWERTELGSIANWPSALKQATATMLTSKVPTLLCWGSSFIQLYNTQFEFILDGRFLQMPVLGIPAEQTFRSDWHAFSPLFTKALQGEASEWNQYKVKKGKHDALADRYFDISFIPIRDELGKVQGVSVTFADRTPVVQELKTLRSYRRNVDLMIHQAPVGICIVIGTPLRTIEVNDVFVEITGKQREDFFRLPYWDVNAEIRDVYEPISLRVIQTGQSYQAKEHRVTLIRNGIPETVYVDFVYEPLRDTEGQIIGLMIVAVDVTEKSTSKQVLEQTNEEMAAINEEMTSANEELITTNEDLEFTQHKLHISLERLTESEHQMREMVERAPFPIGVYIGKEMRITHANQAIKDVWGKGDEVIGKTYAEVLPELADQDIYPQLDHVYSTGIPFHTRNQLVVLHIEGRPRDFYFNYSFTPLRNHEGQIYGVMNTAADVTDLYQAKQKVEQSERNFYNMIQQAPVAMCLLLGPEHTVALVNDAMIDIWGKARTEVLHRPLFEALPDARKQGLEEVMAQVYNTGIPYQAIEQPVSLIRHGVPDVVYQSFVYQPYYNADGSILGVLAISVNVTEQVTARLELERVYEQSRLAKEAASLGTFDFNVLTGTLEWDRRCRELFGVPHDGPVTLEKDFKEALHPDDVDRVFWAISRAMDEERSGGIYSTVYRTITGANRQERWIKAQGKAYFDKDAKPLRLIGSVLDITDQKLHEIRIEENAEKHGRLAAIIDSTDDIIIGQTLEGYITSWNRAAERHLGYSTEEAVGKHISLIYPSSRFEEATYLASLVSEGQEVVNFETVRLDKEGNEKQLSITVSPVLDGKGQVIGSSKIARDISGQKAAEKATRRYTSRLEVLNKMIQTVAEELDLDRILQKVIAATCELTGAAFGSFFYAKKDIDGKVDLVYATSSVGTVSFTPSDIAASQAFFSGVFTDLQVNRVANTDEDPRYQSHKYLFGMPSVDFHVSSYLAVPVVSRSGEVIGGLFFGHPDPERFSSDHESLVISIAAHAAVGLDNAQLYEKVKSLNDKKDEFIGLASHELKTPLTSINGYLQILERSNQNEQHHLFLKRATLQVKKLTMLVDDLLDVSKIEAGKLKLTLVDFDLLNTIKEAIDLVALNSNKHHITFKTTAESCVVKADSHRIEQVMLNLLTNAIKYAPGKTAIEVSLLISDSDVLVGVKDFGIGIPIDKQDTIFSRFYRIEENTQNISGLGMGLFLSHEIITRHQGKIWVDSVLGHGSTFWFSLPLNSE</sequence>
<dbReference type="CDD" id="cd00082">
    <property type="entry name" value="HisKA"/>
    <property type="match status" value="1"/>
</dbReference>
<dbReference type="SUPFAM" id="SSF55785">
    <property type="entry name" value="PYP-like sensor domain (PAS domain)"/>
    <property type="match status" value="5"/>
</dbReference>
<dbReference type="PANTHER" id="PTHR43304">
    <property type="entry name" value="PHYTOCHROME-LIKE PROTEIN CPH1"/>
    <property type="match status" value="1"/>
</dbReference>
<dbReference type="InterPro" id="IPR052162">
    <property type="entry name" value="Sensor_kinase/Photoreceptor"/>
</dbReference>
<evidence type="ECO:0000256" key="1">
    <source>
        <dbReference type="ARBA" id="ARBA00000085"/>
    </source>
</evidence>
<dbReference type="PROSITE" id="PS50109">
    <property type="entry name" value="HIS_KIN"/>
    <property type="match status" value="1"/>
</dbReference>
<dbReference type="InterPro" id="IPR013655">
    <property type="entry name" value="PAS_fold_3"/>
</dbReference>
<evidence type="ECO:0000313" key="12">
    <source>
        <dbReference type="EMBL" id="TJZ59978.1"/>
    </source>
</evidence>
<dbReference type="SMART" id="SM00091">
    <property type="entry name" value="PAS"/>
    <property type="match status" value="5"/>
</dbReference>
<dbReference type="InterPro" id="IPR013656">
    <property type="entry name" value="PAS_4"/>
</dbReference>
<dbReference type="OrthoDB" id="741455at2"/>
<keyword evidence="3" id="KW-0597">Phosphoprotein</keyword>
<dbReference type="SUPFAM" id="SSF55874">
    <property type="entry name" value="ATPase domain of HSP90 chaperone/DNA topoisomerase II/histidine kinase"/>
    <property type="match status" value="1"/>
</dbReference>
<evidence type="ECO:0000259" key="10">
    <source>
        <dbReference type="PROSITE" id="PS50112"/>
    </source>
</evidence>
<evidence type="ECO:0000256" key="4">
    <source>
        <dbReference type="ARBA" id="ARBA00022679"/>
    </source>
</evidence>
<dbReference type="Gene3D" id="1.10.287.130">
    <property type="match status" value="1"/>
</dbReference>
<dbReference type="SUPFAM" id="SSF55781">
    <property type="entry name" value="GAF domain-like"/>
    <property type="match status" value="1"/>
</dbReference>
<dbReference type="NCBIfam" id="TIGR00229">
    <property type="entry name" value="sensory_box"/>
    <property type="match status" value="3"/>
</dbReference>
<dbReference type="InterPro" id="IPR004358">
    <property type="entry name" value="Sig_transdc_His_kin-like_C"/>
</dbReference>
<dbReference type="CDD" id="cd00075">
    <property type="entry name" value="HATPase"/>
    <property type="match status" value="1"/>
</dbReference>
<dbReference type="PROSITE" id="PS50113">
    <property type="entry name" value="PAC"/>
    <property type="match status" value="4"/>
</dbReference>
<feature type="domain" description="PAC" evidence="11">
    <location>
        <begin position="427"/>
        <end position="481"/>
    </location>
</feature>
<dbReference type="SMART" id="SM00065">
    <property type="entry name" value="GAF"/>
    <property type="match status" value="1"/>
</dbReference>
<evidence type="ECO:0000256" key="8">
    <source>
        <dbReference type="SAM" id="Coils"/>
    </source>
</evidence>